<dbReference type="EMBL" id="JBBKXZ010000002">
    <property type="protein sequence ID" value="MFD3394312.1"/>
    <property type="molecule type" value="Genomic_DNA"/>
</dbReference>
<keyword evidence="2" id="KW-1185">Reference proteome</keyword>
<proteinExistence type="predicted"/>
<name>A0ABW6DBM6_9BACT</name>
<reference evidence="1 2" key="1">
    <citation type="submission" date="2024-03" db="EMBL/GenBank/DDBJ databases">
        <title>Aquirufa genome sequencing.</title>
        <authorList>
            <person name="Pitt A."/>
            <person name="Hahn M.W."/>
        </authorList>
    </citation>
    <scope>NUCLEOTIDE SEQUENCE [LARGE SCALE GENOMIC DNA]</scope>
    <source>
        <strain evidence="1 2">OSTEICH-129V</strain>
    </source>
</reference>
<protein>
    <submittedName>
        <fullName evidence="1">Uncharacterized protein</fullName>
    </submittedName>
</protein>
<accession>A0ABW6DBM6</accession>
<dbReference type="RefSeq" id="WP_377983194.1">
    <property type="nucleotide sequence ID" value="NZ_JBBKXZ010000002.1"/>
</dbReference>
<organism evidence="1 2">
    <name type="scientific">Aquirufa avitistagni</name>
    <dbReference type="NCBI Taxonomy" id="3104728"/>
    <lineage>
        <taxon>Bacteria</taxon>
        <taxon>Pseudomonadati</taxon>
        <taxon>Bacteroidota</taxon>
        <taxon>Cytophagia</taxon>
        <taxon>Cytophagales</taxon>
        <taxon>Flectobacillaceae</taxon>
        <taxon>Aquirufa</taxon>
    </lineage>
</organism>
<sequence>MNFIQRVELIQKINASVLQKNGFAMGKLGFSEQFLLGYLPFKETNPGNIQLKAYEAMLRYHCEFQFGIFPTDTSFLHEFAQFYTNHVQQIDILGLFQADQEEKIIIESGLNALFIPYQLTEPDRSLPANESNCYLPFFEGKKLLIISPYAELLKSRANRDTFESVWHNIGKKWFFVSEISSCEIPYSYKYSIQTHQNFKNSIDLFNTICTRIESIDFDIALIGAGALGLPIASYLKSQSKIAISLGGHLQVLFGVGGGRWNKDEFWIRSYINQHWIDMPENYHPENKSILTDNSAYW</sequence>
<gene>
    <name evidence="1" type="ORF">U0R10_06740</name>
</gene>
<evidence type="ECO:0000313" key="1">
    <source>
        <dbReference type="EMBL" id="MFD3394312.1"/>
    </source>
</evidence>
<comment type="caution">
    <text evidence="1">The sequence shown here is derived from an EMBL/GenBank/DDBJ whole genome shotgun (WGS) entry which is preliminary data.</text>
</comment>
<dbReference type="Proteomes" id="UP001598138">
    <property type="component" value="Unassembled WGS sequence"/>
</dbReference>
<evidence type="ECO:0000313" key="2">
    <source>
        <dbReference type="Proteomes" id="UP001598138"/>
    </source>
</evidence>